<evidence type="ECO:0000313" key="3">
    <source>
        <dbReference type="Proteomes" id="UP000035681"/>
    </source>
</evidence>
<dbReference type="WBParaSite" id="SSTP_0000887700.1">
    <property type="protein sequence ID" value="SSTP_0000887700.1"/>
    <property type="gene ID" value="SSTP_0000887700"/>
</dbReference>
<dbReference type="Pfam" id="PF10358">
    <property type="entry name" value="NT-C2"/>
    <property type="match status" value="1"/>
</dbReference>
<sequence length="350" mass="39422">MVFKKRPLILKFTVDIQIVQLTDVSLLNGVLFAKVKLNENGKFRGETEHKEVNNHRVNWEKRFQFPVKIATDPNTGVLKKCIIKISIQREAKGGKIARKLGFADINLSEFAASGVEGIEKGYLLDGYGGDHRQDNSRIIVRVIMLHNSADPFFKVPSPKQLNIPNQELNPSDRKAPTQVIDIHRNSLDTSINNLNDKRYSSNVEYEEQSLSQSSSTTPCYHDINEICGYDLSTNESNKNSIITILNQNQCQVMSRRLSDDRLLTLATNNNTSANSRVQRTRVNVDNVIAELFSETEAGFQEPKYSKTNENGIVNDIKLLVAKNNGEALIDIDDNKTKSNILERVDSKDTS</sequence>
<evidence type="ECO:0000313" key="5">
    <source>
        <dbReference type="WBParaSite" id="TCONS_00000808.p1"/>
    </source>
</evidence>
<evidence type="ECO:0000259" key="2">
    <source>
        <dbReference type="PROSITE" id="PS51840"/>
    </source>
</evidence>
<dbReference type="WBParaSite" id="TCONS_00000808.p1">
    <property type="protein sequence ID" value="TCONS_00000808.p1"/>
    <property type="gene ID" value="XLOC_000779"/>
</dbReference>
<dbReference type="AlphaFoldDB" id="A0A0K0EHC1"/>
<organism evidence="4">
    <name type="scientific">Strongyloides stercoralis</name>
    <name type="common">Threadworm</name>
    <dbReference type="NCBI Taxonomy" id="6248"/>
    <lineage>
        <taxon>Eukaryota</taxon>
        <taxon>Metazoa</taxon>
        <taxon>Ecdysozoa</taxon>
        <taxon>Nematoda</taxon>
        <taxon>Chromadorea</taxon>
        <taxon>Rhabditida</taxon>
        <taxon>Tylenchina</taxon>
        <taxon>Panagrolaimomorpha</taxon>
        <taxon>Strongyloidoidea</taxon>
        <taxon>Strongyloididae</taxon>
        <taxon>Strongyloides</taxon>
    </lineage>
</organism>
<accession>A0A0K0EHC1</accession>
<protein>
    <submittedName>
        <fullName evidence="4 5">C2 NT-type domain-containing protein</fullName>
    </submittedName>
</protein>
<comment type="similarity">
    <text evidence="1">Belongs to the EEIG family.</text>
</comment>
<dbReference type="PANTHER" id="PTHR21456:SF1">
    <property type="entry name" value="C2 NT-TYPE DOMAIN-CONTAINING PROTEIN"/>
    <property type="match status" value="1"/>
</dbReference>
<reference evidence="4" key="1">
    <citation type="submission" date="2015-08" db="UniProtKB">
        <authorList>
            <consortium name="WormBaseParasite"/>
        </authorList>
    </citation>
    <scope>IDENTIFICATION</scope>
</reference>
<evidence type="ECO:0000313" key="4">
    <source>
        <dbReference type="WBParaSite" id="SSTP_0000887700.1"/>
    </source>
</evidence>
<evidence type="ECO:0000256" key="1">
    <source>
        <dbReference type="ARBA" id="ARBA00034780"/>
    </source>
</evidence>
<dbReference type="Proteomes" id="UP000035681">
    <property type="component" value="Unplaced"/>
</dbReference>
<dbReference type="InterPro" id="IPR019448">
    <property type="entry name" value="NT-C2"/>
</dbReference>
<dbReference type="InterPro" id="IPR039931">
    <property type="entry name" value="EEIG1/2-like"/>
</dbReference>
<dbReference type="PANTHER" id="PTHR21456">
    <property type="entry name" value="FAMILY WITH SEQUENCE SIMILARITY 102"/>
    <property type="match status" value="1"/>
</dbReference>
<proteinExistence type="inferred from homology"/>
<dbReference type="STRING" id="6248.A0A0K0EHC1"/>
<dbReference type="PROSITE" id="PS51840">
    <property type="entry name" value="C2_NT"/>
    <property type="match status" value="1"/>
</dbReference>
<keyword evidence="3" id="KW-1185">Reference proteome</keyword>
<name>A0A0K0EHC1_STRER</name>
<feature type="domain" description="C2 NT-type" evidence="2">
    <location>
        <begin position="2"/>
        <end position="146"/>
    </location>
</feature>